<dbReference type="Pfam" id="PF00883">
    <property type="entry name" value="Peptidase_M17"/>
    <property type="match status" value="1"/>
</dbReference>
<dbReference type="CDD" id="cd00433">
    <property type="entry name" value="Peptidase_M17"/>
    <property type="match status" value="1"/>
</dbReference>
<name>A0A1B6FE83_9HEMI</name>
<dbReference type="PANTHER" id="PTHR11963:SF23">
    <property type="entry name" value="CYTOSOL AMINOPEPTIDASE"/>
    <property type="match status" value="1"/>
</dbReference>
<evidence type="ECO:0000256" key="14">
    <source>
        <dbReference type="ARBA" id="ARBA00049107"/>
    </source>
</evidence>
<dbReference type="InterPro" id="IPR043472">
    <property type="entry name" value="Macro_dom-like"/>
</dbReference>
<evidence type="ECO:0000256" key="10">
    <source>
        <dbReference type="ARBA" id="ARBA00030997"/>
    </source>
</evidence>
<evidence type="ECO:0000259" key="16">
    <source>
        <dbReference type="Pfam" id="PF02789"/>
    </source>
</evidence>
<evidence type="ECO:0000256" key="4">
    <source>
        <dbReference type="ARBA" id="ARBA00022670"/>
    </source>
</evidence>
<accession>A0A1B6FE83</accession>
<dbReference type="SUPFAM" id="SSF52949">
    <property type="entry name" value="Macro domain-like"/>
    <property type="match status" value="1"/>
</dbReference>
<dbReference type="Gene3D" id="3.40.630.10">
    <property type="entry name" value="Zn peptidases"/>
    <property type="match status" value="1"/>
</dbReference>
<evidence type="ECO:0000256" key="2">
    <source>
        <dbReference type="ARBA" id="ARBA00014190"/>
    </source>
</evidence>
<proteinExistence type="inferred from homology"/>
<evidence type="ECO:0000256" key="5">
    <source>
        <dbReference type="ARBA" id="ARBA00022801"/>
    </source>
</evidence>
<dbReference type="InterPro" id="IPR000819">
    <property type="entry name" value="Peptidase_M17_C"/>
</dbReference>
<organism evidence="17">
    <name type="scientific">Cuerna arida</name>
    <dbReference type="NCBI Taxonomy" id="1464854"/>
    <lineage>
        <taxon>Eukaryota</taxon>
        <taxon>Metazoa</taxon>
        <taxon>Ecdysozoa</taxon>
        <taxon>Arthropoda</taxon>
        <taxon>Hexapoda</taxon>
        <taxon>Insecta</taxon>
        <taxon>Pterygota</taxon>
        <taxon>Neoptera</taxon>
        <taxon>Paraneoptera</taxon>
        <taxon>Hemiptera</taxon>
        <taxon>Auchenorrhyncha</taxon>
        <taxon>Membracoidea</taxon>
        <taxon>Cicadellidae</taxon>
        <taxon>Cicadellinae</taxon>
        <taxon>Proconiini</taxon>
        <taxon>Cuerna</taxon>
    </lineage>
</organism>
<evidence type="ECO:0000256" key="7">
    <source>
        <dbReference type="ARBA" id="ARBA00023625"/>
    </source>
</evidence>
<comment type="catalytic activity">
    <reaction evidence="13">
        <text>S-benzyl-L-cysteinylglycine + H2O = S-benzyl-L-cysteine + glycine</text>
        <dbReference type="Rhea" id="RHEA:62568"/>
        <dbReference type="ChEBI" id="CHEBI:15377"/>
        <dbReference type="ChEBI" id="CHEBI:57305"/>
        <dbReference type="ChEBI" id="CHEBI:145802"/>
        <dbReference type="ChEBI" id="CHEBI:145803"/>
    </reaction>
    <physiologicalReaction direction="left-to-right" evidence="13">
        <dbReference type="Rhea" id="RHEA:62569"/>
    </physiologicalReaction>
</comment>
<keyword evidence="3" id="KW-0031">Aminopeptidase</keyword>
<dbReference type="EMBL" id="GECZ01021250">
    <property type="protein sequence ID" value="JAS48519.1"/>
    <property type="molecule type" value="Transcribed_RNA"/>
</dbReference>
<evidence type="ECO:0000256" key="3">
    <source>
        <dbReference type="ARBA" id="ARBA00022438"/>
    </source>
</evidence>
<feature type="domain" description="Cytosol aminopeptidase" evidence="15">
    <location>
        <begin position="210"/>
        <end position="520"/>
    </location>
</feature>
<comment type="catalytic activity">
    <reaction evidence="6">
        <text>an S-substituted L-cysteinylglycine + H2O = an S-substituted L-cysteine + glycine</text>
        <dbReference type="Rhea" id="RHEA:60444"/>
        <dbReference type="ChEBI" id="CHEBI:15377"/>
        <dbReference type="ChEBI" id="CHEBI:57305"/>
        <dbReference type="ChEBI" id="CHEBI:58717"/>
        <dbReference type="ChEBI" id="CHEBI:143103"/>
        <dbReference type="EC" id="3.4.13.23"/>
    </reaction>
    <physiologicalReaction direction="left-to-right" evidence="6">
        <dbReference type="Rhea" id="RHEA:60445"/>
    </physiologicalReaction>
</comment>
<evidence type="ECO:0000259" key="15">
    <source>
        <dbReference type="Pfam" id="PF00883"/>
    </source>
</evidence>
<gene>
    <name evidence="17" type="ORF">g.14109</name>
</gene>
<feature type="domain" description="Peptidase M17 leucyl aminopeptidase N-terminal" evidence="16">
    <location>
        <begin position="86"/>
        <end position="173"/>
    </location>
</feature>
<dbReference type="EC" id="3.4.13.23" evidence="7"/>
<evidence type="ECO:0000256" key="9">
    <source>
        <dbReference type="ARBA" id="ARBA00030930"/>
    </source>
</evidence>
<keyword evidence="4" id="KW-0645">Protease</keyword>
<dbReference type="Gene3D" id="3.40.220.10">
    <property type="entry name" value="Leucine Aminopeptidase, subunit E, domain 1"/>
    <property type="match status" value="1"/>
</dbReference>
<evidence type="ECO:0000256" key="8">
    <source>
        <dbReference type="ARBA" id="ARBA00029605"/>
    </source>
</evidence>
<comment type="catalytic activity">
    <reaction evidence="14">
        <text>L-cysteinylglycine + H2O = L-cysteine + glycine</text>
        <dbReference type="Rhea" id="RHEA:28783"/>
        <dbReference type="ChEBI" id="CHEBI:15377"/>
        <dbReference type="ChEBI" id="CHEBI:35235"/>
        <dbReference type="ChEBI" id="CHEBI:57305"/>
        <dbReference type="ChEBI" id="CHEBI:61694"/>
    </reaction>
    <physiologicalReaction direction="left-to-right" evidence="14">
        <dbReference type="Rhea" id="RHEA:28784"/>
    </physiologicalReaction>
</comment>
<dbReference type="GO" id="GO:0006508">
    <property type="term" value="P:proteolysis"/>
    <property type="evidence" value="ECO:0007669"/>
    <property type="project" value="UniProtKB-KW"/>
</dbReference>
<evidence type="ECO:0000256" key="12">
    <source>
        <dbReference type="ARBA" id="ARBA00045966"/>
    </source>
</evidence>
<evidence type="ECO:0000256" key="1">
    <source>
        <dbReference type="ARBA" id="ARBA00009528"/>
    </source>
</evidence>
<evidence type="ECO:0000256" key="13">
    <source>
        <dbReference type="ARBA" id="ARBA00047881"/>
    </source>
</evidence>
<comment type="function">
    <text evidence="12">Cytosolic metallopeptidase that catalyzes the removal of unsubstituted N-terminal hydrophobic amino acids from various peptides. The presence of Zn(2+) ions is essential for the peptidase activity, and the association with other cofactors can modulate the substrate spectificity of the enzyme. For instance, in the presence of Mn(2+), it displays a specific Cys-Gly hydrolyzing activity of Cys-Gly-S-conjugates. Involved in the metabolism of glutathione and in the degradation of glutathione S-conjugates, which may play a role in the control of the cell redox status.</text>
</comment>
<evidence type="ECO:0000256" key="11">
    <source>
        <dbReference type="ARBA" id="ARBA00031564"/>
    </source>
</evidence>
<sequence length="533" mass="58181">MNSHSSKLSLRALRGISLLLRNFSVDNINLASKAVDKPIQKGLLLGAYNGCEKIDITLSPIAQRFSTESNIDVKGVLTSQLGLVEGEVRVFDNMTEEFRAVAIVGMGPEPAEDEDNNKENLFLKREYIRNAAGAGARALQERGIDEIYVDHMLDGEAAAEGATLGVWLEQQFKNYEDQLTESKVFLYEKGDEGKHKEMWEIGFEKAKAQNLSRYLTALPANIMTPTIFGHHCAEELCPCGVSVEVHDHNWIKSKGMEAFLTVAQGSCEPPVLVELKYSGGGSDDPVVMVGKGCTFDTGGICLSPCKTMMYQHADMAGAAVIAGVFKALCKLKTRINVTALLPMYENMPSENAMKTGSVVKALNERTIRILHPVHDGRVVLSDVLSYAACLNPGQVISVATLSKSMMTSMGTAASGTFSTNKKLSKLLQKSGEETGDRVWPFPFYDDIVLSNAKAADFGNFNTIKSGSTLFGASFLKEFVPPAPIDFTHIDIYGTTISNPLFPSLYLRTGLATGRPVRALVEYFKKLSSKEDQE</sequence>
<dbReference type="GO" id="GO:0030145">
    <property type="term" value="F:manganese ion binding"/>
    <property type="evidence" value="ECO:0007669"/>
    <property type="project" value="InterPro"/>
</dbReference>
<dbReference type="SUPFAM" id="SSF53187">
    <property type="entry name" value="Zn-dependent exopeptidases"/>
    <property type="match status" value="1"/>
</dbReference>
<evidence type="ECO:0000256" key="6">
    <source>
        <dbReference type="ARBA" id="ARBA00023511"/>
    </source>
</evidence>
<dbReference type="PANTHER" id="PTHR11963">
    <property type="entry name" value="LEUCINE AMINOPEPTIDASE-RELATED"/>
    <property type="match status" value="1"/>
</dbReference>
<dbReference type="InterPro" id="IPR011356">
    <property type="entry name" value="Leucine_aapep/pepB"/>
</dbReference>
<evidence type="ECO:0000313" key="17">
    <source>
        <dbReference type="EMBL" id="JAS48519.1"/>
    </source>
</evidence>
<keyword evidence="5" id="KW-0378">Hydrolase</keyword>
<dbReference type="GO" id="GO:0070006">
    <property type="term" value="F:metalloaminopeptidase activity"/>
    <property type="evidence" value="ECO:0007669"/>
    <property type="project" value="InterPro"/>
</dbReference>
<dbReference type="GO" id="GO:0005737">
    <property type="term" value="C:cytoplasm"/>
    <property type="evidence" value="ECO:0007669"/>
    <property type="project" value="InterPro"/>
</dbReference>
<dbReference type="Pfam" id="PF02789">
    <property type="entry name" value="Peptidase_M17_N"/>
    <property type="match status" value="1"/>
</dbReference>
<protein>
    <recommendedName>
        <fullName evidence="2">Cytosol aminopeptidase</fullName>
        <ecNumber evidence="7">3.4.13.23</ecNumber>
    </recommendedName>
    <alternativeName>
        <fullName evidence="10">Cysteinylglycine-S-conjugate dipeptidase</fullName>
    </alternativeName>
    <alternativeName>
        <fullName evidence="11">Leucine aminopeptidase 3</fullName>
    </alternativeName>
    <alternativeName>
        <fullName evidence="9">Proline aminopeptidase</fullName>
    </alternativeName>
    <alternativeName>
        <fullName evidence="8">Prolyl aminopeptidase</fullName>
    </alternativeName>
</protein>
<reference evidence="17" key="1">
    <citation type="submission" date="2015-11" db="EMBL/GenBank/DDBJ databases">
        <title>De novo transcriptome assembly of four potential Pierce s Disease insect vectors from Arizona vineyards.</title>
        <authorList>
            <person name="Tassone E.E."/>
        </authorList>
    </citation>
    <scope>NUCLEOTIDE SEQUENCE</scope>
</reference>
<comment type="similarity">
    <text evidence="1">Belongs to the peptidase M17 family.</text>
</comment>
<dbReference type="InterPro" id="IPR008283">
    <property type="entry name" value="Peptidase_M17_N"/>
</dbReference>
<dbReference type="PRINTS" id="PR00481">
    <property type="entry name" value="LAMNOPPTDASE"/>
</dbReference>
<dbReference type="AlphaFoldDB" id="A0A1B6FE83"/>